<evidence type="ECO:0000313" key="2">
    <source>
        <dbReference type="EMBL" id="RDJ01864.1"/>
    </source>
</evidence>
<dbReference type="OrthoDB" id="9797506at2"/>
<dbReference type="InterPro" id="IPR008914">
    <property type="entry name" value="PEBP"/>
</dbReference>
<organism evidence="2 3">
    <name type="scientific">Rhizobium grahamii</name>
    <dbReference type="NCBI Taxonomy" id="1120045"/>
    <lineage>
        <taxon>Bacteria</taxon>
        <taxon>Pseudomonadati</taxon>
        <taxon>Pseudomonadota</taxon>
        <taxon>Alphaproteobacteria</taxon>
        <taxon>Hyphomicrobiales</taxon>
        <taxon>Rhizobiaceae</taxon>
        <taxon>Rhizobium/Agrobacterium group</taxon>
        <taxon>Rhizobium</taxon>
    </lineage>
</organism>
<name>A0A370KEN2_9HYPH</name>
<dbReference type="Pfam" id="PF01161">
    <property type="entry name" value="PBP"/>
    <property type="match status" value="1"/>
</dbReference>
<dbReference type="EMBL" id="NAAC01000050">
    <property type="protein sequence ID" value="RDJ01864.1"/>
    <property type="molecule type" value="Genomic_DNA"/>
</dbReference>
<feature type="chain" id="PRO_5016969322" evidence="1">
    <location>
        <begin position="30"/>
        <end position="209"/>
    </location>
</feature>
<comment type="caution">
    <text evidence="2">The sequence shown here is derived from an EMBL/GenBank/DDBJ whole genome shotgun (WGS) entry which is preliminary data.</text>
</comment>
<keyword evidence="1" id="KW-0732">Signal</keyword>
<gene>
    <name evidence="2" type="ORF">B5K06_33330</name>
</gene>
<dbReference type="PANTHER" id="PTHR30289">
    <property type="entry name" value="UNCHARACTERIZED PROTEIN YBCL-RELATED"/>
    <property type="match status" value="1"/>
</dbReference>
<accession>A0A370KEN2</accession>
<dbReference type="SUPFAM" id="SSF49777">
    <property type="entry name" value="PEBP-like"/>
    <property type="match status" value="1"/>
</dbReference>
<evidence type="ECO:0000313" key="3">
    <source>
        <dbReference type="Proteomes" id="UP000254939"/>
    </source>
</evidence>
<dbReference type="Gene3D" id="3.90.280.10">
    <property type="entry name" value="PEBP-like"/>
    <property type="match status" value="1"/>
</dbReference>
<dbReference type="PANTHER" id="PTHR30289:SF1">
    <property type="entry name" value="PEBP (PHOSPHATIDYLETHANOLAMINE-BINDING PROTEIN) FAMILY PROTEIN"/>
    <property type="match status" value="1"/>
</dbReference>
<feature type="signal peptide" evidence="1">
    <location>
        <begin position="1"/>
        <end position="29"/>
    </location>
</feature>
<dbReference type="InterPro" id="IPR005247">
    <property type="entry name" value="YbhB_YbcL/LppC-like"/>
</dbReference>
<dbReference type="RefSeq" id="WP_114716026.1">
    <property type="nucleotide sequence ID" value="NZ_KZ857271.1"/>
</dbReference>
<dbReference type="CDD" id="cd00865">
    <property type="entry name" value="PEBP_bact_arch"/>
    <property type="match status" value="1"/>
</dbReference>
<proteinExistence type="predicted"/>
<dbReference type="AlphaFoldDB" id="A0A370KEN2"/>
<dbReference type="NCBIfam" id="TIGR00481">
    <property type="entry name" value="YbhB/YbcL family Raf kinase inhibitor-like protein"/>
    <property type="match status" value="1"/>
</dbReference>
<sequence length="209" mass="21294">MTMKLSTRFSPLAALLVGASGLASVPAVAGSSDKFEVSSPDITPGGKIDNKFVLNGFGCKGGNISPALQWKNAPAGTKSFVLQVYDPDAPTGSGFWHWTVYNIPANVTELVEGAGNAPANLPAGAYGGVNDYNDTGATGGNGNYGGPCPPVGDKPHRYEFSLYALAVDDIDAAAGVPKTGTAALHGFVLNKGLGDKLLGKASFTAAYGR</sequence>
<evidence type="ECO:0000256" key="1">
    <source>
        <dbReference type="SAM" id="SignalP"/>
    </source>
</evidence>
<reference evidence="2 3" key="1">
    <citation type="submission" date="2017-03" db="EMBL/GenBank/DDBJ databases">
        <title>Genome analysis of Rhizobial strains effectives or ineffectives for nitrogen fixation isolated from bean seeds.</title>
        <authorList>
            <person name="Peralta H."/>
            <person name="Aguilar-Vera A."/>
            <person name="Mora Y."/>
            <person name="Vargas-Lagunas C."/>
            <person name="Girard L."/>
            <person name="Mora J."/>
        </authorList>
    </citation>
    <scope>NUCLEOTIDE SEQUENCE [LARGE SCALE GENOMIC DNA]</scope>
    <source>
        <strain evidence="2 3">CCGM3</strain>
    </source>
</reference>
<protein>
    <submittedName>
        <fullName evidence="2">Kinase inhibitor</fullName>
    </submittedName>
</protein>
<dbReference type="InterPro" id="IPR036610">
    <property type="entry name" value="PEBP-like_sf"/>
</dbReference>
<dbReference type="Proteomes" id="UP000254939">
    <property type="component" value="Unassembled WGS sequence"/>
</dbReference>